<gene>
    <name evidence="1" type="ORF">LCGC14_2200430</name>
</gene>
<dbReference type="EMBL" id="LAZR01028981">
    <property type="protein sequence ID" value="KKL60930.1"/>
    <property type="molecule type" value="Genomic_DNA"/>
</dbReference>
<comment type="caution">
    <text evidence="1">The sequence shown here is derived from an EMBL/GenBank/DDBJ whole genome shotgun (WGS) entry which is preliminary data.</text>
</comment>
<evidence type="ECO:0000313" key="1">
    <source>
        <dbReference type="EMBL" id="KKL60930.1"/>
    </source>
</evidence>
<reference evidence="1" key="1">
    <citation type="journal article" date="2015" name="Nature">
        <title>Complex archaea that bridge the gap between prokaryotes and eukaryotes.</title>
        <authorList>
            <person name="Spang A."/>
            <person name="Saw J.H."/>
            <person name="Jorgensen S.L."/>
            <person name="Zaremba-Niedzwiedzka K."/>
            <person name="Martijn J."/>
            <person name="Lind A.E."/>
            <person name="van Eijk R."/>
            <person name="Schleper C."/>
            <person name="Guy L."/>
            <person name="Ettema T.J."/>
        </authorList>
    </citation>
    <scope>NUCLEOTIDE SEQUENCE</scope>
</reference>
<dbReference type="AlphaFoldDB" id="A0A0F9FU88"/>
<feature type="non-terminal residue" evidence="1">
    <location>
        <position position="1"/>
    </location>
</feature>
<accession>A0A0F9FU88</accession>
<organism evidence="1">
    <name type="scientific">marine sediment metagenome</name>
    <dbReference type="NCBI Taxonomy" id="412755"/>
    <lineage>
        <taxon>unclassified sequences</taxon>
        <taxon>metagenomes</taxon>
        <taxon>ecological metagenomes</taxon>
    </lineage>
</organism>
<protein>
    <submittedName>
        <fullName evidence="1">Uncharacterized protein</fullName>
    </submittedName>
</protein>
<proteinExistence type="predicted"/>
<name>A0A0F9FU88_9ZZZZ</name>
<sequence>SSILTVLYHLNPSVNHSSILIKAFKKGKQLKIDNKCYIGISAPGHYSYSEEILSIITLFFLSIVN</sequence>